<dbReference type="GO" id="GO:0008270">
    <property type="term" value="F:zinc ion binding"/>
    <property type="evidence" value="ECO:0007669"/>
    <property type="project" value="InterPro"/>
</dbReference>
<dbReference type="GO" id="GO:0005737">
    <property type="term" value="C:cytoplasm"/>
    <property type="evidence" value="ECO:0007669"/>
    <property type="project" value="TreeGrafter"/>
</dbReference>
<comment type="similarity">
    <text evidence="1">Belongs to the cytidine and deoxycytidylate deaminase family.</text>
</comment>
<dbReference type="GO" id="GO:0004132">
    <property type="term" value="F:dCMP deaminase activity"/>
    <property type="evidence" value="ECO:0007669"/>
    <property type="project" value="TreeGrafter"/>
</dbReference>
<dbReference type="SUPFAM" id="SSF53927">
    <property type="entry name" value="Cytidine deaminase-like"/>
    <property type="match status" value="1"/>
</dbReference>
<name>A0A9J7ANX9_9PROT</name>
<dbReference type="PROSITE" id="PS00903">
    <property type="entry name" value="CYT_DCMP_DEAMINASES_1"/>
    <property type="match status" value="1"/>
</dbReference>
<dbReference type="AlphaFoldDB" id="A0A9J7ANX9"/>
<dbReference type="NCBIfam" id="NF041025">
    <property type="entry name" value="antiphage_deaminase"/>
    <property type="match status" value="1"/>
</dbReference>
<dbReference type="PROSITE" id="PS51747">
    <property type="entry name" value="CYT_DCMP_DEAMINASES_2"/>
    <property type="match status" value="1"/>
</dbReference>
<evidence type="ECO:0000259" key="5">
    <source>
        <dbReference type="PROSITE" id="PS51747"/>
    </source>
</evidence>
<evidence type="ECO:0000256" key="2">
    <source>
        <dbReference type="ARBA" id="ARBA00022723"/>
    </source>
</evidence>
<feature type="domain" description="CMP/dCMP-type deaminase" evidence="5">
    <location>
        <begin position="254"/>
        <end position="483"/>
    </location>
</feature>
<dbReference type="Gene3D" id="3.40.140.10">
    <property type="entry name" value="Cytidine Deaminase, domain 2"/>
    <property type="match status" value="1"/>
</dbReference>
<keyword evidence="2" id="KW-0479">Metal-binding</keyword>
<keyword evidence="7" id="KW-1185">Reference proteome</keyword>
<dbReference type="InterPro" id="IPR027417">
    <property type="entry name" value="P-loop_NTPase"/>
</dbReference>
<dbReference type="InterPro" id="IPR016193">
    <property type="entry name" value="Cytidine_deaminase-like"/>
</dbReference>
<dbReference type="InterPro" id="IPR002125">
    <property type="entry name" value="CMP_dCMP_dom"/>
</dbReference>
<dbReference type="PANTHER" id="PTHR11086">
    <property type="entry name" value="DEOXYCYTIDYLATE DEAMINASE-RELATED"/>
    <property type="match status" value="1"/>
</dbReference>
<evidence type="ECO:0000313" key="6">
    <source>
        <dbReference type="EMBL" id="UUX49120.1"/>
    </source>
</evidence>
<sequence length="550" mass="60437">MGARAELKAANEDKEKSAEPIAPISKELVVGLVGYVGAGCSTAARRLGVLLEAEEYEVQRIKLSDLIAEMAPAGSVPDVKEGIEEGRSKFDRAEALQGMGDKLRESHGDFAVASLAAKKIQELRGSRRAGEHKIAFILDSIKHSAEVNLLRQVYDRSFRLIAVHCERSVREKRLIGAKTETKKYSGVEVDGVFSLMDRDEKDSENSHGQQVRDAFYLADFFIDNNGAASDGALLTGDLDRFIKLVLGGGIIRPTQSERGMYCAHVAALQSSCLSRQVGAALIDRAGTLVSTGTNEVPSFGGGVYEEGMRGDNRCHAWGWVTHNGKEEIKFTGCHNQRKKKQLRSQIGEWLSNNLSEIISELSHPKPKDGAADTAAKAREKTKERVKDFFESDDDLFLKIPGIKDIVEYSRSIHAEMNALFNAARSGAKTTGATLYCTTYPCHNCARHMVTAGIYEVQYIEPYVKSLATELHYDSISSERIEKGKTPDRMVVVPFTGVGPRMYEDFFTKRAELKDESGTLVSPSADVPQAAVRVLNLEDVEKKAVELVSRG</sequence>
<accession>A0A9J7ANX9</accession>
<evidence type="ECO:0000256" key="3">
    <source>
        <dbReference type="ARBA" id="ARBA00022801"/>
    </source>
</evidence>
<dbReference type="Gene3D" id="3.40.50.300">
    <property type="entry name" value="P-loop containing nucleotide triphosphate hydrolases"/>
    <property type="match status" value="1"/>
</dbReference>
<evidence type="ECO:0000256" key="4">
    <source>
        <dbReference type="ARBA" id="ARBA00022833"/>
    </source>
</evidence>
<keyword evidence="3" id="KW-0378">Hydrolase</keyword>
<proteinExistence type="inferred from homology"/>
<dbReference type="EMBL" id="CP102480">
    <property type="protein sequence ID" value="UUX49120.1"/>
    <property type="molecule type" value="Genomic_DNA"/>
</dbReference>
<dbReference type="InterPro" id="IPR015517">
    <property type="entry name" value="dCMP_deaminase-rel"/>
</dbReference>
<reference evidence="6" key="1">
    <citation type="submission" date="2022-08" db="EMBL/GenBank/DDBJ databases">
        <title>Nisaea acidiphila sp. nov., isolated from a marine algal debris and emended description of the genus Nisaea Urios et al. 2008.</title>
        <authorList>
            <person name="Kwon K."/>
        </authorList>
    </citation>
    <scope>NUCLEOTIDE SEQUENCE</scope>
    <source>
        <strain evidence="6">MEBiC11861</strain>
    </source>
</reference>
<keyword evidence="4" id="KW-0862">Zinc</keyword>
<dbReference type="Proteomes" id="UP001060336">
    <property type="component" value="Chromosome"/>
</dbReference>
<protein>
    <submittedName>
        <fullName evidence="6">Anti-phage dCTP deaminase</fullName>
    </submittedName>
</protein>
<dbReference type="KEGG" id="naci:NUH88_17160"/>
<gene>
    <name evidence="6" type="ORF">NUH88_17160</name>
</gene>
<evidence type="ECO:0000256" key="1">
    <source>
        <dbReference type="ARBA" id="ARBA00006576"/>
    </source>
</evidence>
<dbReference type="InterPro" id="IPR016192">
    <property type="entry name" value="APOBEC/CMP_deaminase_Zn-bd"/>
</dbReference>
<organism evidence="6 7">
    <name type="scientific">Nisaea acidiphila</name>
    <dbReference type="NCBI Taxonomy" id="1862145"/>
    <lineage>
        <taxon>Bacteria</taxon>
        <taxon>Pseudomonadati</taxon>
        <taxon>Pseudomonadota</taxon>
        <taxon>Alphaproteobacteria</taxon>
        <taxon>Rhodospirillales</taxon>
        <taxon>Thalassobaculaceae</taxon>
        <taxon>Nisaea</taxon>
    </lineage>
</organism>
<dbReference type="RefSeq" id="WP_257767621.1">
    <property type="nucleotide sequence ID" value="NZ_CP102480.1"/>
</dbReference>
<dbReference type="Pfam" id="PF00383">
    <property type="entry name" value="dCMP_cyt_deam_1"/>
    <property type="match status" value="1"/>
</dbReference>
<evidence type="ECO:0000313" key="7">
    <source>
        <dbReference type="Proteomes" id="UP001060336"/>
    </source>
</evidence>
<dbReference type="PANTHER" id="PTHR11086:SF18">
    <property type="entry name" value="DEOXYCYTIDYLATE DEAMINASE"/>
    <property type="match status" value="1"/>
</dbReference>